<dbReference type="FunCoup" id="A0A067N0P4">
    <property type="interactions" value="309"/>
</dbReference>
<evidence type="ECO:0000256" key="9">
    <source>
        <dbReference type="ARBA" id="ARBA00022989"/>
    </source>
</evidence>
<dbReference type="InParanoid" id="A0A067N0P4"/>
<dbReference type="PANTHER" id="PTHR45919">
    <property type="entry name" value="GDP-MAN:MAN(3)GLCNAC(2)-PP-DOL ALPHA-1,2-MANNOSYLTRANSFERASE"/>
    <property type="match status" value="1"/>
</dbReference>
<dbReference type="SUPFAM" id="SSF53756">
    <property type="entry name" value="UDP-Glycosyltransferase/glycogen phosphorylase"/>
    <property type="match status" value="1"/>
</dbReference>
<evidence type="ECO:0000256" key="6">
    <source>
        <dbReference type="ARBA" id="ARBA00022679"/>
    </source>
</evidence>
<evidence type="ECO:0000259" key="14">
    <source>
        <dbReference type="Pfam" id="PF15924"/>
    </source>
</evidence>
<feature type="domain" description="Glycosyl transferase family 1" evidence="13">
    <location>
        <begin position="354"/>
        <end position="532"/>
    </location>
</feature>
<dbReference type="UniPathway" id="UPA00378"/>
<dbReference type="STRING" id="930990.A0A067N0P4"/>
<comment type="similarity">
    <text evidence="12">Belongs to the glycosyltransferase group 1 family. Glycosyltransferase 4 subfamily.</text>
</comment>
<comment type="subcellular location">
    <subcellularLocation>
        <location evidence="1">Endoplasmic reticulum membrane</location>
        <topology evidence="1">Single-pass membrane protein</topology>
    </subcellularLocation>
</comment>
<evidence type="ECO:0000256" key="2">
    <source>
        <dbReference type="ARBA" id="ARBA00004922"/>
    </source>
</evidence>
<dbReference type="Proteomes" id="UP000027195">
    <property type="component" value="Unassembled WGS sequence"/>
</dbReference>
<dbReference type="Pfam" id="PF00534">
    <property type="entry name" value="Glycos_transf_1"/>
    <property type="match status" value="1"/>
</dbReference>
<evidence type="ECO:0000256" key="12">
    <source>
        <dbReference type="RuleBase" id="RU367051"/>
    </source>
</evidence>
<keyword evidence="9" id="KW-1133">Transmembrane helix</keyword>
<dbReference type="OrthoDB" id="2276068at2759"/>
<name>A0A067N0P4_BOTB1</name>
<evidence type="ECO:0000256" key="5">
    <source>
        <dbReference type="ARBA" id="ARBA00022676"/>
    </source>
</evidence>
<evidence type="ECO:0000256" key="8">
    <source>
        <dbReference type="ARBA" id="ARBA00022824"/>
    </source>
</evidence>
<evidence type="ECO:0000259" key="13">
    <source>
        <dbReference type="Pfam" id="PF00534"/>
    </source>
</evidence>
<dbReference type="AlphaFoldDB" id="A0A067N0P4"/>
<sequence>MPLARQAAAAAISALASTTALVAFFGNPNTVAEQLRGEIGEILPDQHDEHGDARVPSGGEVCACDDGGEDMSRGQVLLQYCQRAGKTAFYTATSTLSDGGSRTAGKGGKYEQVRAVVLTNAGGGGERVLWAAIAHLQRTEPDVVSVVYTGDTDASKEQIIKKVQERFNINLSPKSLAFVYLKSRYLVDDKTWSHFTLLGQSGGSVLLGWEALQGLVPDIFIDTMGYAFTFFLLRLLGIKSSTGSNSSIPIGAYVHYPTISTDMLARVRDRRASHTNDARVAGSTLRSQAKLLYYRAFAFCYSRSLSLADNIMVNSTWTKNHVDRLLPSVHGVSKGSQYDGSELVYPPCNTDALAKLPLEGRERVILSVAQFRPEKNHMMQLQALRALFDANPDYSSGERKVVLVMLGSARNEEDTQRVEALQRTAHELGLAKNVKFVLNAPYSELLDWLARSSIGLSTMVDEHFGINVVEFMAAGLIPLAHASGGPLLDIVMPLNGELTGFHASTPAEFGERLHEIFSLRKTEELAMRKRARQSSERFGTKEFEKGWAKAWMSLKKSLNP</sequence>
<accession>A0A067N0P4</accession>
<dbReference type="EMBL" id="KL198016">
    <property type="protein sequence ID" value="KDQ21583.1"/>
    <property type="molecule type" value="Genomic_DNA"/>
</dbReference>
<dbReference type="CDD" id="cd03806">
    <property type="entry name" value="GT4_ALG11-like"/>
    <property type="match status" value="1"/>
</dbReference>
<dbReference type="InterPro" id="IPR038013">
    <property type="entry name" value="ALG11"/>
</dbReference>
<dbReference type="InterPro" id="IPR031814">
    <property type="entry name" value="ALG11_N"/>
</dbReference>
<feature type="domain" description="ALG11 mannosyltransferase N-terminal" evidence="14">
    <location>
        <begin position="119"/>
        <end position="325"/>
    </location>
</feature>
<evidence type="ECO:0000313" key="15">
    <source>
        <dbReference type="EMBL" id="KDQ21583.1"/>
    </source>
</evidence>
<evidence type="ECO:0000256" key="1">
    <source>
        <dbReference type="ARBA" id="ARBA00004389"/>
    </source>
</evidence>
<comment type="pathway">
    <text evidence="2 12">Protein modification; protein glycosylation.</text>
</comment>
<reference evidence="16" key="1">
    <citation type="journal article" date="2014" name="Proc. Natl. Acad. Sci. U.S.A.">
        <title>Extensive sampling of basidiomycete genomes demonstrates inadequacy of the white-rot/brown-rot paradigm for wood decay fungi.</title>
        <authorList>
            <person name="Riley R."/>
            <person name="Salamov A.A."/>
            <person name="Brown D.W."/>
            <person name="Nagy L.G."/>
            <person name="Floudas D."/>
            <person name="Held B.W."/>
            <person name="Levasseur A."/>
            <person name="Lombard V."/>
            <person name="Morin E."/>
            <person name="Otillar R."/>
            <person name="Lindquist E.A."/>
            <person name="Sun H."/>
            <person name="LaButti K.M."/>
            <person name="Schmutz J."/>
            <person name="Jabbour D."/>
            <person name="Luo H."/>
            <person name="Baker S.E."/>
            <person name="Pisabarro A.G."/>
            <person name="Walton J.D."/>
            <person name="Blanchette R.A."/>
            <person name="Henrissat B."/>
            <person name="Martin F."/>
            <person name="Cullen D."/>
            <person name="Hibbett D.S."/>
            <person name="Grigoriev I.V."/>
        </authorList>
    </citation>
    <scope>NUCLEOTIDE SEQUENCE [LARGE SCALE GENOMIC DNA]</scope>
    <source>
        <strain evidence="16">FD-172 SS1</strain>
    </source>
</reference>
<keyword evidence="5 12" id="KW-0328">Glycosyltransferase</keyword>
<keyword evidence="10" id="KW-0472">Membrane</keyword>
<comment type="function">
    <text evidence="12">GDP-Man:Man(3)GlcNAc(2)-PP-Dol alpha-1,2-mannosyltransferase that operates in the biosynthetic pathway of dolichol-linked oligosaccharides, the glycan precursors employed in protein asparagine (N)-glycosylation. The assembly of dolichol-linked oligosaccharides begins on the cytosolic side of the endoplasmic reticulum membrane and finishes in its lumen. The sequential addition of sugars to dolichol pyrophosphate produces dolichol-linked oligosaccharides containing fourteen sugars, including two GlcNAcs, nine mannoses and three glucoses. Once assembled, the oligosaccharide is transferred from the lipid to nascent proteins by oligosaccharyltransferases. Catalyzes, on the cytoplasmic face of the endoplasmic reticulum, the addition of the fourth and fifth mannose residues to the dolichol-linked oligosaccharide chain, to produce Man(5)GlcNAc(2)-PP-dolichol core oligosaccharide.</text>
</comment>
<dbReference type="GO" id="GO:0006487">
    <property type="term" value="P:protein N-linked glycosylation"/>
    <property type="evidence" value="ECO:0007669"/>
    <property type="project" value="TreeGrafter"/>
</dbReference>
<evidence type="ECO:0000256" key="10">
    <source>
        <dbReference type="ARBA" id="ARBA00023136"/>
    </source>
</evidence>
<protein>
    <recommendedName>
        <fullName evidence="4 12">GDP-Man:Man(3)GlcNAc(2)-PP-Dol alpha-1,2-mannosyltransferase</fullName>
        <ecNumber evidence="3 12">2.4.1.131</ecNumber>
    </recommendedName>
</protein>
<dbReference type="EC" id="2.4.1.131" evidence="3 12"/>
<gene>
    <name evidence="15" type="ORF">BOTBODRAFT_141732</name>
</gene>
<comment type="catalytic activity">
    <reaction evidence="11 12">
        <text>an alpha-D-Man-(1-&gt;3)-[alpha-D-Man-(1-&gt;6)]-beta-D-Man-(1-&gt;4)-beta-D-GlcNAc-(1-&gt;4)-alpha-D-GlcNAc-diphospho-di-trans,poly-cis-dolichol + 2 GDP-alpha-D-mannose = an alpha-D-Man-(1-&gt;2)-alpha-D-Man-(1-&gt;2)-alpha-D-Man-(1-&gt;3)-[alpha-D-Man-(1-&gt;6)]-beta-D-Man-(1-&gt;4)-beta-D-GlcNAc-(1-&gt;4)-alpha-D-GlcNAc-diphospho-di-trans,poly-cis-dolichol + 2 GDP + 2 H(+)</text>
        <dbReference type="Rhea" id="RHEA:29523"/>
        <dbReference type="Rhea" id="RHEA-COMP:19515"/>
        <dbReference type="Rhea" id="RHEA-COMP:19516"/>
        <dbReference type="ChEBI" id="CHEBI:15378"/>
        <dbReference type="ChEBI" id="CHEBI:57527"/>
        <dbReference type="ChEBI" id="CHEBI:58189"/>
        <dbReference type="ChEBI" id="CHEBI:132511"/>
        <dbReference type="ChEBI" id="CHEBI:132515"/>
        <dbReference type="EC" id="2.4.1.131"/>
    </reaction>
    <physiologicalReaction direction="left-to-right" evidence="11 12">
        <dbReference type="Rhea" id="RHEA:29524"/>
    </physiologicalReaction>
</comment>
<evidence type="ECO:0000256" key="3">
    <source>
        <dbReference type="ARBA" id="ARBA00012645"/>
    </source>
</evidence>
<evidence type="ECO:0000256" key="4">
    <source>
        <dbReference type="ARBA" id="ARBA00022018"/>
    </source>
</evidence>
<keyword evidence="8 12" id="KW-0256">Endoplasmic reticulum</keyword>
<dbReference type="InterPro" id="IPR001296">
    <property type="entry name" value="Glyco_trans_1"/>
</dbReference>
<dbReference type="Gene3D" id="3.40.50.2000">
    <property type="entry name" value="Glycogen Phosphorylase B"/>
    <property type="match status" value="1"/>
</dbReference>
<proteinExistence type="inferred from homology"/>
<organism evidence="15 16">
    <name type="scientific">Botryobasidium botryosum (strain FD-172 SS1)</name>
    <dbReference type="NCBI Taxonomy" id="930990"/>
    <lineage>
        <taxon>Eukaryota</taxon>
        <taxon>Fungi</taxon>
        <taxon>Dikarya</taxon>
        <taxon>Basidiomycota</taxon>
        <taxon>Agaricomycotina</taxon>
        <taxon>Agaricomycetes</taxon>
        <taxon>Cantharellales</taxon>
        <taxon>Botryobasidiaceae</taxon>
        <taxon>Botryobasidium</taxon>
    </lineage>
</organism>
<keyword evidence="7" id="KW-0812">Transmembrane</keyword>
<dbReference type="Pfam" id="PF15924">
    <property type="entry name" value="ALG11_N"/>
    <property type="match status" value="1"/>
</dbReference>
<evidence type="ECO:0000313" key="16">
    <source>
        <dbReference type="Proteomes" id="UP000027195"/>
    </source>
</evidence>
<evidence type="ECO:0000256" key="7">
    <source>
        <dbReference type="ARBA" id="ARBA00022692"/>
    </source>
</evidence>
<dbReference type="HOGENOM" id="CLU_017896_1_1_1"/>
<keyword evidence="6 12" id="KW-0808">Transferase</keyword>
<dbReference type="PANTHER" id="PTHR45919:SF1">
    <property type="entry name" value="GDP-MAN:MAN(3)GLCNAC(2)-PP-DOL ALPHA-1,2-MANNOSYLTRANSFERASE"/>
    <property type="match status" value="1"/>
</dbReference>
<dbReference type="GO" id="GO:0004377">
    <property type="term" value="F:GDP-Man:Man(3)GlcNAc(2)-PP-Dol alpha-1,2-mannosyltransferase activity"/>
    <property type="evidence" value="ECO:0007669"/>
    <property type="project" value="UniProtKB-UniRule"/>
</dbReference>
<keyword evidence="16" id="KW-1185">Reference proteome</keyword>
<evidence type="ECO:0000256" key="11">
    <source>
        <dbReference type="ARBA" id="ARBA00045065"/>
    </source>
</evidence>
<dbReference type="GO" id="GO:0005789">
    <property type="term" value="C:endoplasmic reticulum membrane"/>
    <property type="evidence" value="ECO:0007669"/>
    <property type="project" value="UniProtKB-SubCell"/>
</dbReference>